<accession>C7ZGN1</accession>
<evidence type="ECO:0008006" key="4">
    <source>
        <dbReference type="Google" id="ProtNLM"/>
    </source>
</evidence>
<evidence type="ECO:0000313" key="2">
    <source>
        <dbReference type="EMBL" id="EEU36855.1"/>
    </source>
</evidence>
<gene>
    <name evidence="2" type="ORF">NECHADRAFT_42088</name>
</gene>
<dbReference type="PANTHER" id="PTHR34365:SF7">
    <property type="entry name" value="GLYCINE-RICH DOMAIN-CONTAINING PROTEIN 1"/>
    <property type="match status" value="1"/>
</dbReference>
<dbReference type="HOGENOM" id="CLU_010103_3_1_1"/>
<dbReference type="OrthoDB" id="2684236at2759"/>
<keyword evidence="3" id="KW-1185">Reference proteome</keyword>
<dbReference type="STRING" id="660122.C7ZGN1"/>
<dbReference type="VEuPathDB" id="FungiDB:NECHADRAFT_42088"/>
<reference evidence="2 3" key="1">
    <citation type="journal article" date="2009" name="PLoS Genet.">
        <title>The genome of Nectria haematococca: contribution of supernumerary chromosomes to gene expansion.</title>
        <authorList>
            <person name="Coleman J.J."/>
            <person name="Rounsley S.D."/>
            <person name="Rodriguez-Carres M."/>
            <person name="Kuo A."/>
            <person name="Wasmann C.C."/>
            <person name="Grimwood J."/>
            <person name="Schmutz J."/>
            <person name="Taga M."/>
            <person name="White G.J."/>
            <person name="Zhou S."/>
            <person name="Schwartz D.C."/>
            <person name="Freitag M."/>
            <person name="Ma L.J."/>
            <person name="Danchin E.G."/>
            <person name="Henrissat B."/>
            <person name="Coutinho P.M."/>
            <person name="Nelson D.R."/>
            <person name="Straney D."/>
            <person name="Napoli C.A."/>
            <person name="Barker B.M."/>
            <person name="Gribskov M."/>
            <person name="Rep M."/>
            <person name="Kroken S."/>
            <person name="Molnar I."/>
            <person name="Rensing C."/>
            <person name="Kennell J.C."/>
            <person name="Zamora J."/>
            <person name="Farman M.L."/>
            <person name="Selker E.U."/>
            <person name="Salamov A."/>
            <person name="Shapiro H."/>
            <person name="Pangilinan J."/>
            <person name="Lindquist E."/>
            <person name="Lamers C."/>
            <person name="Grigoriev I.V."/>
            <person name="Geiser D.M."/>
            <person name="Covert S.F."/>
            <person name="Temporini E."/>
            <person name="Vanetten H.D."/>
        </authorList>
    </citation>
    <scope>NUCLEOTIDE SEQUENCE [LARGE SCALE GENOMIC DNA]</scope>
    <source>
        <strain evidence="3">ATCC MYA-4622 / CBS 123669 / FGSC 9596 / NRRL 45880 / 77-13-4</strain>
    </source>
</reference>
<dbReference type="AlphaFoldDB" id="C7ZGN1"/>
<dbReference type="EMBL" id="GG698925">
    <property type="protein sequence ID" value="EEU36855.1"/>
    <property type="molecule type" value="Genomic_DNA"/>
</dbReference>
<dbReference type="RefSeq" id="XP_003042568.1">
    <property type="nucleotide sequence ID" value="XM_003042522.1"/>
</dbReference>
<dbReference type="OMA" id="CHISTHN"/>
<dbReference type="InParanoid" id="C7ZGN1"/>
<dbReference type="InterPro" id="IPR009836">
    <property type="entry name" value="GRDP-like"/>
</dbReference>
<organism evidence="2 3">
    <name type="scientific">Fusarium vanettenii (strain ATCC MYA-4622 / CBS 123669 / FGSC 9596 / NRRL 45880 / 77-13-4)</name>
    <name type="common">Fusarium solani subsp. pisi</name>
    <dbReference type="NCBI Taxonomy" id="660122"/>
    <lineage>
        <taxon>Eukaryota</taxon>
        <taxon>Fungi</taxon>
        <taxon>Dikarya</taxon>
        <taxon>Ascomycota</taxon>
        <taxon>Pezizomycotina</taxon>
        <taxon>Sordariomycetes</taxon>
        <taxon>Hypocreomycetidae</taxon>
        <taxon>Hypocreales</taxon>
        <taxon>Nectriaceae</taxon>
        <taxon>Fusarium</taxon>
        <taxon>Fusarium solani species complex</taxon>
        <taxon>Fusarium vanettenii</taxon>
    </lineage>
</organism>
<evidence type="ECO:0000256" key="1">
    <source>
        <dbReference type="SAM" id="MobiDB-lite"/>
    </source>
</evidence>
<proteinExistence type="predicted"/>
<name>C7ZGN1_FUSV7</name>
<protein>
    <recommendedName>
        <fullName evidence="4">Alpha-ketoglutarate-dependent sulfonate dioxygenase</fullName>
    </recommendedName>
</protein>
<dbReference type="GeneID" id="9664790"/>
<dbReference type="Proteomes" id="UP000005206">
    <property type="component" value="Chromosome 6"/>
</dbReference>
<dbReference type="PANTHER" id="PTHR34365">
    <property type="entry name" value="ENOLASE (DUF1399)"/>
    <property type="match status" value="1"/>
</dbReference>
<dbReference type="eggNOG" id="ENOG502RYJ5">
    <property type="taxonomic scope" value="Eukaryota"/>
</dbReference>
<sequence length="619" mass="70699">MSGDTQYSPFSPVGDKTEGELSSTLSNLQIQIAIQDPNAITCLAHLKLIHAFAKLKESIGYTDGLFGLWDSRARYNRFKASPRSLKQGPGFNIISDHSKSLALSKLREKRWAIYVARAVDRYEAWWSSMFQLSLKTSQLSEALSPAHEAFPVTGGVLDWNNMVLPPLDVLMVLHTHMLNPRLFLEDCMRYGAREFWAAGMPWEKINAAIDKNFNYIQSEERKSIWSAMCARNWDNTQDTMHKLMDCPSCRASIPVPWTTCGMNEGPVDNDRDGLVGTGYADGNFSFDCTTCGLNINHDVLSIDRFLKDCAHLLETDTPMRGTILDIETGRPQKAQPEEDDTPNPRVLANDALKDGLGKQLLQLSGSSSSPLELYKKSSIGCRIILLKYHSNASPFALALEGAVLRQCIFIDDMTRLDWIHQASNTSIMENLLIKYNRFFDIMKENPESLAVPTLDIDLAWHTHLLSPFAYYRYSNQLTEKLIDHADKIDEVRICKGFKWTNEMYQSKYGEVYTECSCWYCEIDEKFHQSGLFEACPADRSPHLSSHNSVKIQAPTEKDWRWQQYERARDNRTHRLHKGYDKLCRRAKKNGRPVPPRKTSRNHWGHVDDSMFSNHHLSVN</sequence>
<evidence type="ECO:0000313" key="3">
    <source>
        <dbReference type="Proteomes" id="UP000005206"/>
    </source>
</evidence>
<dbReference type="Pfam" id="PF07173">
    <property type="entry name" value="GRDP-like"/>
    <property type="match status" value="1"/>
</dbReference>
<dbReference type="KEGG" id="nhe:NECHADRAFT_42088"/>
<feature type="region of interest" description="Disordered" evidence="1">
    <location>
        <begin position="586"/>
        <end position="606"/>
    </location>
</feature>